<accession>A0A3D2XBC3</accession>
<comment type="caution">
    <text evidence="2">The sequence shown here is derived from an EMBL/GenBank/DDBJ whole genome shotgun (WGS) entry which is preliminary data.</text>
</comment>
<protein>
    <submittedName>
        <fullName evidence="2">Uncharacterized protein</fullName>
    </submittedName>
</protein>
<sequence>MWIYYASAGIIVSLITLCVILILVSRTKKKALNMVNLKLPINQGEVRAFGVREEYLITVSDQYQYLVRHGEIVAVKDLTKPDSYKEYMGGQYHA</sequence>
<organism evidence="2 3">
    <name type="scientific">Lachnoclostridium phytofermentans</name>
    <dbReference type="NCBI Taxonomy" id="66219"/>
    <lineage>
        <taxon>Bacteria</taxon>
        <taxon>Bacillati</taxon>
        <taxon>Bacillota</taxon>
        <taxon>Clostridia</taxon>
        <taxon>Lachnospirales</taxon>
        <taxon>Lachnospiraceae</taxon>
    </lineage>
</organism>
<feature type="transmembrane region" description="Helical" evidence="1">
    <location>
        <begin position="6"/>
        <end position="24"/>
    </location>
</feature>
<dbReference type="AlphaFoldDB" id="A0A3D2XBC3"/>
<dbReference type="EMBL" id="DPVV01000586">
    <property type="protein sequence ID" value="HCL04266.1"/>
    <property type="molecule type" value="Genomic_DNA"/>
</dbReference>
<proteinExistence type="predicted"/>
<dbReference type="Proteomes" id="UP000262969">
    <property type="component" value="Unassembled WGS sequence"/>
</dbReference>
<gene>
    <name evidence="2" type="ORF">DHW61_17970</name>
</gene>
<reference evidence="2 3" key="1">
    <citation type="journal article" date="2018" name="Nat. Biotechnol.">
        <title>A standardized bacterial taxonomy based on genome phylogeny substantially revises the tree of life.</title>
        <authorList>
            <person name="Parks D.H."/>
            <person name="Chuvochina M."/>
            <person name="Waite D.W."/>
            <person name="Rinke C."/>
            <person name="Skarshewski A."/>
            <person name="Chaumeil P.A."/>
            <person name="Hugenholtz P."/>
        </authorList>
    </citation>
    <scope>NUCLEOTIDE SEQUENCE [LARGE SCALE GENOMIC DNA]</scope>
    <source>
        <strain evidence="2">UBA11728</strain>
    </source>
</reference>
<name>A0A3D2XBC3_9FIRM</name>
<keyword evidence="1" id="KW-1133">Transmembrane helix</keyword>
<keyword evidence="1" id="KW-0812">Transmembrane</keyword>
<keyword evidence="1" id="KW-0472">Membrane</keyword>
<evidence type="ECO:0000313" key="3">
    <source>
        <dbReference type="Proteomes" id="UP000262969"/>
    </source>
</evidence>
<evidence type="ECO:0000313" key="2">
    <source>
        <dbReference type="EMBL" id="HCL04266.1"/>
    </source>
</evidence>
<evidence type="ECO:0000256" key="1">
    <source>
        <dbReference type="SAM" id="Phobius"/>
    </source>
</evidence>